<dbReference type="GO" id="GO:0043164">
    <property type="term" value="P:Gram-negative-bacterium-type cell wall biogenesis"/>
    <property type="evidence" value="ECO:0007669"/>
    <property type="project" value="TreeGrafter"/>
</dbReference>
<keyword evidence="1" id="KW-1133">Transmembrane helix</keyword>
<evidence type="ECO:0000313" key="3">
    <source>
        <dbReference type="EMBL" id="PTI29053.1"/>
    </source>
</evidence>
<dbReference type="InterPro" id="IPR051599">
    <property type="entry name" value="Cell_Envelope_Assoc"/>
</dbReference>
<dbReference type="CDD" id="cd06259">
    <property type="entry name" value="YdcF-like"/>
    <property type="match status" value="1"/>
</dbReference>
<feature type="transmembrane region" description="Helical" evidence="1">
    <location>
        <begin position="57"/>
        <end position="77"/>
    </location>
</feature>
<dbReference type="PANTHER" id="PTHR30336">
    <property type="entry name" value="INNER MEMBRANE PROTEIN, PROBABLE PERMEASE"/>
    <property type="match status" value="1"/>
</dbReference>
<feature type="transmembrane region" description="Helical" evidence="1">
    <location>
        <begin position="310"/>
        <end position="328"/>
    </location>
</feature>
<keyword evidence="1" id="KW-0472">Membrane</keyword>
<dbReference type="Pfam" id="PF02698">
    <property type="entry name" value="DUF218"/>
    <property type="match status" value="1"/>
</dbReference>
<feature type="transmembrane region" description="Helical" evidence="1">
    <location>
        <begin position="89"/>
        <end position="111"/>
    </location>
</feature>
<evidence type="ECO:0000313" key="4">
    <source>
        <dbReference type="Proteomes" id="UP000241209"/>
    </source>
</evidence>
<feature type="transmembrane region" description="Helical" evidence="1">
    <location>
        <begin position="26"/>
        <end position="45"/>
    </location>
</feature>
<dbReference type="PANTHER" id="PTHR30336:SF4">
    <property type="entry name" value="ENVELOPE BIOGENESIS FACTOR ELYC"/>
    <property type="match status" value="1"/>
</dbReference>
<gene>
    <name evidence="3" type="ORF">BU072_09625</name>
</gene>
<protein>
    <submittedName>
        <fullName evidence="3">YdcF family protein</fullName>
    </submittedName>
</protein>
<reference evidence="3 4" key="1">
    <citation type="journal article" date="2016" name="Front. Microbiol.">
        <title>Comprehensive Phylogenetic Analysis of Bovine Non-aureus Staphylococci Species Based on Whole-Genome Sequencing.</title>
        <authorList>
            <person name="Naushad S."/>
            <person name="Barkema H.W."/>
            <person name="Luby C."/>
            <person name="Condas L.A."/>
            <person name="Nobrega D.B."/>
            <person name="Carson D.A."/>
            <person name="De Buck J."/>
        </authorList>
    </citation>
    <scope>NUCLEOTIDE SEQUENCE [LARGE SCALE GENOMIC DNA]</scope>
    <source>
        <strain evidence="3 4">SNUC 2204</strain>
    </source>
</reference>
<feature type="transmembrane region" description="Helical" evidence="1">
    <location>
        <begin position="123"/>
        <end position="148"/>
    </location>
</feature>
<dbReference type="RefSeq" id="WP_107536472.1">
    <property type="nucleotide sequence ID" value="NZ_BMDF01000002.1"/>
</dbReference>
<proteinExistence type="predicted"/>
<name>A0A2T4PS05_9STAP</name>
<dbReference type="InterPro" id="IPR003848">
    <property type="entry name" value="DUF218"/>
</dbReference>
<dbReference type="Proteomes" id="UP000241209">
    <property type="component" value="Unassembled WGS sequence"/>
</dbReference>
<dbReference type="GeneID" id="64116062"/>
<evidence type="ECO:0000259" key="2">
    <source>
        <dbReference type="Pfam" id="PF02698"/>
    </source>
</evidence>
<sequence>MFITLFFLMLLIISYIVDFRQYKNVFLLGIFLVSLFTSIVVEVLIPFLNLHMNINYLLMSNIIYALIVIVVMLLSLLNIKKKIANEGRFVTNMIVLGYGTFILINFLIIIFKPHILVDDLNGLIVIVISCLFYYLNLFFTLHNLYSWILSGVAKRKKGDFIIVLGAGIIGEKVTPLLQARLDKAIKLKKKSLDTMIIVSGGQGPDEIISEAEAMRRYLVDQGIRNEEIIMEDASTNTEENLVFSMKVMDEYKKGAIATIVSNHFHILRAAFLSKKLNINATVTGGSSKSYFYPNAYIREYLAIMYMFKKTHAIAIIMMLVFVIAYTLLRS</sequence>
<organism evidence="3 4">
    <name type="scientific">Mammaliicoccus vitulinus</name>
    <dbReference type="NCBI Taxonomy" id="71237"/>
    <lineage>
        <taxon>Bacteria</taxon>
        <taxon>Bacillati</taxon>
        <taxon>Bacillota</taxon>
        <taxon>Bacilli</taxon>
        <taxon>Bacillales</taxon>
        <taxon>Staphylococcaceae</taxon>
        <taxon>Mammaliicoccus</taxon>
    </lineage>
</organism>
<dbReference type="EMBL" id="PZFK01000019">
    <property type="protein sequence ID" value="PTI29053.1"/>
    <property type="molecule type" value="Genomic_DNA"/>
</dbReference>
<dbReference type="GO" id="GO:0005886">
    <property type="term" value="C:plasma membrane"/>
    <property type="evidence" value="ECO:0007669"/>
    <property type="project" value="TreeGrafter"/>
</dbReference>
<dbReference type="AlphaFoldDB" id="A0A2T4PS05"/>
<evidence type="ECO:0000256" key="1">
    <source>
        <dbReference type="SAM" id="Phobius"/>
    </source>
</evidence>
<keyword evidence="1" id="KW-0812">Transmembrane</keyword>
<dbReference type="OrthoDB" id="9782395at2"/>
<accession>A0A2T4PS05</accession>
<dbReference type="InterPro" id="IPR014729">
    <property type="entry name" value="Rossmann-like_a/b/a_fold"/>
</dbReference>
<dbReference type="GO" id="GO:0000270">
    <property type="term" value="P:peptidoglycan metabolic process"/>
    <property type="evidence" value="ECO:0007669"/>
    <property type="project" value="TreeGrafter"/>
</dbReference>
<feature type="domain" description="DUF218" evidence="2">
    <location>
        <begin position="159"/>
        <end position="302"/>
    </location>
</feature>
<comment type="caution">
    <text evidence="3">The sequence shown here is derived from an EMBL/GenBank/DDBJ whole genome shotgun (WGS) entry which is preliminary data.</text>
</comment>
<dbReference type="Gene3D" id="3.40.50.620">
    <property type="entry name" value="HUPs"/>
    <property type="match status" value="1"/>
</dbReference>